<dbReference type="EMBL" id="FOHJ01000002">
    <property type="protein sequence ID" value="SES90098.1"/>
    <property type="molecule type" value="Genomic_DNA"/>
</dbReference>
<proteinExistence type="predicted"/>
<feature type="transmembrane region" description="Helical" evidence="1">
    <location>
        <begin position="392"/>
        <end position="418"/>
    </location>
</feature>
<feature type="transmembrane region" description="Helical" evidence="1">
    <location>
        <begin position="195"/>
        <end position="212"/>
    </location>
</feature>
<sequence length="533" mass="58408">MDQHSFANTGKLSRFILRLDRVKIPLWIMGLAMFTLVVPPAFDNLYKTQQERDAITETMANPAMTAMLGTGDLDNYTIGAMTAHQMIVMTAVIVGIMAVLLVTRHTRADEEDGRIEMIRSLPSGRLSYLNASLIVSSGTFIGLALVIGFGLYGLGIESMDLEGSLLYGAALGGTGFVFTGVTAIFAQLSESSRGTIGWSVAILLLAYLFRAITDISNEALSWISPLGWVSKAEVYSSNNWGSILLMLAVSILLFVVANYLNNIRDLEQGFIASKPGRRYASRLLQSPIGLAFRLQRTGFIAWAIGLFVLGASYGSIFGDLESFFEGNEMYQQMLQQAEGASIVEQFIPTLMIVISLIATIPPVMAMNKLRGEEKKERLEHLLSRAVSRTKLIGSYLIMAVVNGFVMISLSALGLWSAATTVMDTGLELGMVYSAALVFYPAMLVMIGIAAFLIGLLPMLTSLIWIYFIYSFFVLYLGNLMQIPDLVGKLSPFGHVPQVPIEDVTFMPLFLLSIIALGLMMISFVGFRKRDSKN</sequence>
<feature type="transmembrane region" description="Helical" evidence="1">
    <location>
        <begin position="86"/>
        <end position="105"/>
    </location>
</feature>
<feature type="transmembrane region" description="Helical" evidence="1">
    <location>
        <begin position="24"/>
        <end position="42"/>
    </location>
</feature>
<feature type="transmembrane region" description="Helical" evidence="1">
    <location>
        <begin position="430"/>
        <end position="456"/>
    </location>
</feature>
<feature type="transmembrane region" description="Helical" evidence="1">
    <location>
        <begin position="126"/>
        <end position="152"/>
    </location>
</feature>
<keyword evidence="1" id="KW-0472">Membrane</keyword>
<feature type="transmembrane region" description="Helical" evidence="1">
    <location>
        <begin position="503"/>
        <end position="526"/>
    </location>
</feature>
<keyword evidence="1" id="KW-0812">Transmembrane</keyword>
<protein>
    <submittedName>
        <fullName evidence="2">ABC-2 type transport system permease protein</fullName>
    </submittedName>
</protein>
<evidence type="ECO:0000256" key="1">
    <source>
        <dbReference type="SAM" id="Phobius"/>
    </source>
</evidence>
<accession>A0A1I0A7Y8</accession>
<dbReference type="RefSeq" id="WP_093131746.1">
    <property type="nucleotide sequence ID" value="NZ_FOHJ01000002.1"/>
</dbReference>
<evidence type="ECO:0000313" key="3">
    <source>
        <dbReference type="Proteomes" id="UP000199095"/>
    </source>
</evidence>
<evidence type="ECO:0000313" key="2">
    <source>
        <dbReference type="EMBL" id="SES90098.1"/>
    </source>
</evidence>
<feature type="transmembrane region" description="Helical" evidence="1">
    <location>
        <begin position="240"/>
        <end position="260"/>
    </location>
</feature>
<feature type="transmembrane region" description="Helical" evidence="1">
    <location>
        <begin position="164"/>
        <end position="188"/>
    </location>
</feature>
<organism evidence="2 3">
    <name type="scientific">Salinibacillus kushneri</name>
    <dbReference type="NCBI Taxonomy" id="237682"/>
    <lineage>
        <taxon>Bacteria</taxon>
        <taxon>Bacillati</taxon>
        <taxon>Bacillota</taxon>
        <taxon>Bacilli</taxon>
        <taxon>Bacillales</taxon>
        <taxon>Bacillaceae</taxon>
        <taxon>Salinibacillus</taxon>
    </lineage>
</organism>
<dbReference type="Pfam" id="PF13346">
    <property type="entry name" value="ABC2_membrane_5"/>
    <property type="match status" value="1"/>
</dbReference>
<dbReference type="STRING" id="237682.SAMN05421676_10261"/>
<name>A0A1I0A7Y8_9BACI</name>
<dbReference type="InterPro" id="IPR025699">
    <property type="entry name" value="ABC2_memb-like"/>
</dbReference>
<dbReference type="AlphaFoldDB" id="A0A1I0A7Y8"/>
<keyword evidence="1" id="KW-1133">Transmembrane helix</keyword>
<keyword evidence="3" id="KW-1185">Reference proteome</keyword>
<feature type="transmembrane region" description="Helical" evidence="1">
    <location>
        <begin position="346"/>
        <end position="365"/>
    </location>
</feature>
<gene>
    <name evidence="2" type="ORF">SAMN05421676_10261</name>
</gene>
<feature type="transmembrane region" description="Helical" evidence="1">
    <location>
        <begin position="463"/>
        <end position="483"/>
    </location>
</feature>
<reference evidence="3" key="1">
    <citation type="submission" date="2016-10" db="EMBL/GenBank/DDBJ databases">
        <authorList>
            <person name="Varghese N."/>
            <person name="Submissions S."/>
        </authorList>
    </citation>
    <scope>NUCLEOTIDE SEQUENCE [LARGE SCALE GENOMIC DNA]</scope>
    <source>
        <strain evidence="3">CGMCC 1.3566</strain>
    </source>
</reference>
<feature type="transmembrane region" description="Helical" evidence="1">
    <location>
        <begin position="299"/>
        <end position="318"/>
    </location>
</feature>
<dbReference type="Proteomes" id="UP000199095">
    <property type="component" value="Unassembled WGS sequence"/>
</dbReference>